<evidence type="ECO:0000259" key="1">
    <source>
        <dbReference type="Pfam" id="PF24708"/>
    </source>
</evidence>
<feature type="domain" description="Lipase-like C-terminal" evidence="1">
    <location>
        <begin position="1"/>
        <end position="160"/>
    </location>
</feature>
<reference evidence="2" key="1">
    <citation type="journal article" date="2013" name="Environ. Microbiol.">
        <title>Microbiota from the distal guts of lean and obese adolescents exhibit partial functional redundancy besides clear differences in community structure.</title>
        <authorList>
            <person name="Ferrer M."/>
            <person name="Ruiz A."/>
            <person name="Lanza F."/>
            <person name="Haange S.B."/>
            <person name="Oberbach A."/>
            <person name="Till H."/>
            <person name="Bargiela R."/>
            <person name="Campoy C."/>
            <person name="Segura M.T."/>
            <person name="Richter M."/>
            <person name="von Bergen M."/>
            <person name="Seifert J."/>
            <person name="Suarez A."/>
        </authorList>
    </citation>
    <scope>NUCLEOTIDE SEQUENCE</scope>
</reference>
<dbReference type="Gene3D" id="3.40.50.1820">
    <property type="entry name" value="alpha/beta hydrolase"/>
    <property type="match status" value="1"/>
</dbReference>
<gene>
    <name evidence="2" type="ORF">LEA_15112</name>
</gene>
<organism evidence="2">
    <name type="scientific">human gut metagenome</name>
    <dbReference type="NCBI Taxonomy" id="408170"/>
    <lineage>
        <taxon>unclassified sequences</taxon>
        <taxon>metagenomes</taxon>
        <taxon>organismal metagenomes</taxon>
    </lineage>
</organism>
<sequence length="180" mass="19591">QFGIRRDPDEPLTTAALRMLAQNPLPAGDNAFDDLRPAGARALNARVETLPDTWYFSIPCCRTLPRLLTHDQKPDTAMTPLLWPFSTAMGRNGAGMPRDWLPNDGLVNTISARYPGGAPHADFVPGQTPVRGVWQVLPVEHLDHLAAIGGVMNNGVVRTRLFYRRVMALLDAAAAADANS</sequence>
<comment type="caution">
    <text evidence="2">The sequence shown here is derived from an EMBL/GenBank/DDBJ whole genome shotgun (WGS) entry which is preliminary data.</text>
</comment>
<dbReference type="EMBL" id="AJWY01010310">
    <property type="protein sequence ID" value="EKC55888.1"/>
    <property type="molecule type" value="Genomic_DNA"/>
</dbReference>
<dbReference type="AlphaFoldDB" id="K1SEA4"/>
<accession>K1SEA4</accession>
<protein>
    <submittedName>
        <fullName evidence="2">Triacylglycerol lipase</fullName>
    </submittedName>
</protein>
<dbReference type="InterPro" id="IPR029058">
    <property type="entry name" value="AB_hydrolase_fold"/>
</dbReference>
<dbReference type="Pfam" id="PF24708">
    <property type="entry name" value="Lip_C"/>
    <property type="match status" value="1"/>
</dbReference>
<dbReference type="SUPFAM" id="SSF53474">
    <property type="entry name" value="alpha/beta-Hydrolases"/>
    <property type="match status" value="1"/>
</dbReference>
<evidence type="ECO:0000313" key="2">
    <source>
        <dbReference type="EMBL" id="EKC55888.1"/>
    </source>
</evidence>
<proteinExistence type="predicted"/>
<name>K1SEA4_9ZZZZ</name>
<dbReference type="InterPro" id="IPR056304">
    <property type="entry name" value="Lip-like_C"/>
</dbReference>
<feature type="non-terminal residue" evidence="2">
    <location>
        <position position="1"/>
    </location>
</feature>